<organism evidence="1">
    <name type="scientific">Eucalyptus grandis</name>
    <name type="common">Flooded gum</name>
    <dbReference type="NCBI Taxonomy" id="71139"/>
    <lineage>
        <taxon>Eukaryota</taxon>
        <taxon>Viridiplantae</taxon>
        <taxon>Streptophyta</taxon>
        <taxon>Embryophyta</taxon>
        <taxon>Tracheophyta</taxon>
        <taxon>Spermatophyta</taxon>
        <taxon>Magnoliopsida</taxon>
        <taxon>eudicotyledons</taxon>
        <taxon>Gunneridae</taxon>
        <taxon>Pentapetalae</taxon>
        <taxon>rosids</taxon>
        <taxon>malvids</taxon>
        <taxon>Myrtales</taxon>
        <taxon>Myrtaceae</taxon>
        <taxon>Myrtoideae</taxon>
        <taxon>Eucalypteae</taxon>
        <taxon>Eucalyptus</taxon>
    </lineage>
</organism>
<protein>
    <submittedName>
        <fullName evidence="1">Uncharacterized protein</fullName>
    </submittedName>
</protein>
<name>A0A059DCR9_EUCGR</name>
<dbReference type="EMBL" id="KK198753">
    <property type="protein sequence ID" value="KCW88005.1"/>
    <property type="molecule type" value="Genomic_DNA"/>
</dbReference>
<sequence>MFIASPSIWCEIFMKNKTHLISMIGSQSYHFVPIKTAFQNNIPVLLNFYIIVGLGSNVGIFMKSVHCTSI</sequence>
<dbReference type="Gramene" id="KCW88005">
    <property type="protein sequence ID" value="KCW88005"/>
    <property type="gene ID" value="EUGRSUZ_A00415"/>
</dbReference>
<proteinExistence type="predicted"/>
<evidence type="ECO:0000313" key="1">
    <source>
        <dbReference type="EMBL" id="KCW88005.1"/>
    </source>
</evidence>
<gene>
    <name evidence="1" type="ORF">EUGRSUZ_A00415</name>
</gene>
<reference evidence="1" key="1">
    <citation type="submission" date="2013-07" db="EMBL/GenBank/DDBJ databases">
        <title>The genome of Eucalyptus grandis.</title>
        <authorList>
            <person name="Schmutz J."/>
            <person name="Hayes R."/>
            <person name="Myburg A."/>
            <person name="Tuskan G."/>
            <person name="Grattapaglia D."/>
            <person name="Rokhsar D.S."/>
        </authorList>
    </citation>
    <scope>NUCLEOTIDE SEQUENCE</scope>
    <source>
        <tissue evidence="1">Leaf extractions</tissue>
    </source>
</reference>
<dbReference type="AlphaFoldDB" id="A0A059DCR9"/>
<dbReference type="InParanoid" id="A0A059DCR9"/>
<accession>A0A059DCR9</accession>